<keyword evidence="3" id="KW-1185">Reference proteome</keyword>
<comment type="caution">
    <text evidence="2">The sequence shown here is derived from an EMBL/GenBank/DDBJ whole genome shotgun (WGS) entry which is preliminary data.</text>
</comment>
<dbReference type="PATRIC" id="fig|1217709.3.peg.40"/>
<evidence type="ECO:0000313" key="2">
    <source>
        <dbReference type="EMBL" id="ENW88809.1"/>
    </source>
</evidence>
<dbReference type="HOGENOM" id="CLU_018856_0_0_6"/>
<name>N9MF56_9GAMM</name>
<proteinExistence type="predicted"/>
<dbReference type="Proteomes" id="UP000023774">
    <property type="component" value="Unassembled WGS sequence"/>
</dbReference>
<gene>
    <name evidence="2" type="ORF">F906_00045</name>
</gene>
<dbReference type="RefSeq" id="WP_005168378.1">
    <property type="nucleotide sequence ID" value="NZ_KB850033.1"/>
</dbReference>
<protein>
    <submittedName>
        <fullName evidence="2">Uncharacterized protein</fullName>
    </submittedName>
</protein>
<dbReference type="SUPFAM" id="SSF56349">
    <property type="entry name" value="DNA breaking-rejoining enzymes"/>
    <property type="match status" value="1"/>
</dbReference>
<reference evidence="2 3" key="1">
    <citation type="submission" date="2013-02" db="EMBL/GenBank/DDBJ databases">
        <title>The Genome Sequence of Acinetobacter sp. NIPH 713.</title>
        <authorList>
            <consortium name="The Broad Institute Genome Sequencing Platform"/>
            <consortium name="The Broad Institute Genome Sequencing Center for Infectious Disease"/>
            <person name="Cerqueira G."/>
            <person name="Feldgarden M."/>
            <person name="Courvalin P."/>
            <person name="Perichon B."/>
            <person name="Grillot-Courvalin C."/>
            <person name="Clermont D."/>
            <person name="Rocha E."/>
            <person name="Yoon E.-J."/>
            <person name="Nemec A."/>
            <person name="Walker B."/>
            <person name="Young S.K."/>
            <person name="Zeng Q."/>
            <person name="Gargeya S."/>
            <person name="Fitzgerald M."/>
            <person name="Haas B."/>
            <person name="Abouelleil A."/>
            <person name="Alvarado L."/>
            <person name="Arachchi H.M."/>
            <person name="Berlin A.M."/>
            <person name="Chapman S.B."/>
            <person name="Dewar J."/>
            <person name="Goldberg J."/>
            <person name="Griggs A."/>
            <person name="Gujja S."/>
            <person name="Hansen M."/>
            <person name="Howarth C."/>
            <person name="Imamovic A."/>
            <person name="Larimer J."/>
            <person name="McCowan C."/>
            <person name="Murphy C."/>
            <person name="Neiman D."/>
            <person name="Pearson M."/>
            <person name="Priest M."/>
            <person name="Roberts A."/>
            <person name="Saif S."/>
            <person name="Shea T."/>
            <person name="Sisk P."/>
            <person name="Sykes S."/>
            <person name="Wortman J."/>
            <person name="Nusbaum C."/>
            <person name="Birren B."/>
        </authorList>
    </citation>
    <scope>NUCLEOTIDE SEQUENCE [LARGE SCALE GENOMIC DNA]</scope>
    <source>
        <strain evidence="2 3">NIPH 713</strain>
    </source>
</reference>
<dbReference type="EMBL" id="APRJ01000006">
    <property type="protein sequence ID" value="ENW88809.1"/>
    <property type="molecule type" value="Genomic_DNA"/>
</dbReference>
<dbReference type="GO" id="GO:0003677">
    <property type="term" value="F:DNA binding"/>
    <property type="evidence" value="ECO:0007669"/>
    <property type="project" value="InterPro"/>
</dbReference>
<feature type="region of interest" description="Disordered" evidence="1">
    <location>
        <begin position="193"/>
        <end position="215"/>
    </location>
</feature>
<dbReference type="AlphaFoldDB" id="N9MF56"/>
<accession>N9MF56</accession>
<evidence type="ECO:0000256" key="1">
    <source>
        <dbReference type="SAM" id="MobiDB-lite"/>
    </source>
</evidence>
<organism evidence="2 3">
    <name type="scientific">Acinetobacter pseudolwoffii</name>
    <dbReference type="NCBI Taxonomy" id="2053287"/>
    <lineage>
        <taxon>Bacteria</taxon>
        <taxon>Pseudomonadati</taxon>
        <taxon>Pseudomonadota</taxon>
        <taxon>Gammaproteobacteria</taxon>
        <taxon>Moraxellales</taxon>
        <taxon>Moraxellaceae</taxon>
        <taxon>Acinetobacter</taxon>
    </lineage>
</organism>
<evidence type="ECO:0000313" key="3">
    <source>
        <dbReference type="Proteomes" id="UP000023774"/>
    </source>
</evidence>
<sequence>MGKTDFLKQYQQLRAVVVPKEFHELDDIEHAAIRQFKQLAQSVYQEIAKSRQIGIEYLVAALSYFHQGTEQILMPEQYLILRASYFFYHQYEMFEALDGAQAKQKEVCDVLRYIAKPILEHTDDVQLREESQQLLKLYLIFMLQSDELKQNVYQAWQTHIEKTLFQQPKIASYLRTLTIIFKRLAQKRVVRRSRKKRNSIKGWPSQADLKHSRDKRPQSVFLDDYPARITTISDVTIDENGDLDVMDESLSIHSTDLSTARFNKVINAHTAHLMRHRQRRLQPFVTNSHYMSRDVLRHWIYILNFELFNQNKEVAAIAAACLLSITTGLSPVALLDYSQLITDGILIQQVRGKKTEYQLRLNLDITQQKIEILKGYQLNQTVSHDLYLSSSWFDYLNLKDVTQLITAQDVTQYLKKWSVGQQVGSISIEKLQAQLYFHIFYDTFNEYIAHVLSGKDSHHELPGSFYNGVVQQQLNDTYLIYLEALHPQDLSENFELIQQQFNTPLPAEQTRFGSQLALIPTFVCDFFTTLSYVCLDQIQSDKHVIERLNAYSVWMWHIHLLCLASRPKEGLLGNRMDYDLALKLLYVNDKKNSRSRKDGRFVVLSDFFIQAFHRYITFLEQMTIQYADLFNSVFKKKWTVDDVFGNVIVYPKSLPVTAQQWQSKKIQCVPISRGWVNQYLAPHVSVELYNNWLRHFDMNMLMQQGLSFNVIQALYGHDQRDQELFYRYSSASLQQYIKDVSTQMDQLIQSLNLKHLA</sequence>
<dbReference type="InterPro" id="IPR011010">
    <property type="entry name" value="DNA_brk_join_enz"/>
</dbReference>